<sequence length="81" mass="9088">MQEYGVWKKMVFDRNSLNCLSSFFAASEITAPWVLFKASKGPKVGLRSGIGITLCSQPLKEEGSLSLIQWMLESEVSRAFR</sequence>
<keyword evidence="2" id="KW-1185">Reference proteome</keyword>
<organism evidence="1 2">
    <name type="scientific">Sphenostylis stenocarpa</name>
    <dbReference type="NCBI Taxonomy" id="92480"/>
    <lineage>
        <taxon>Eukaryota</taxon>
        <taxon>Viridiplantae</taxon>
        <taxon>Streptophyta</taxon>
        <taxon>Embryophyta</taxon>
        <taxon>Tracheophyta</taxon>
        <taxon>Spermatophyta</taxon>
        <taxon>Magnoliopsida</taxon>
        <taxon>eudicotyledons</taxon>
        <taxon>Gunneridae</taxon>
        <taxon>Pentapetalae</taxon>
        <taxon>rosids</taxon>
        <taxon>fabids</taxon>
        <taxon>Fabales</taxon>
        <taxon>Fabaceae</taxon>
        <taxon>Papilionoideae</taxon>
        <taxon>50 kb inversion clade</taxon>
        <taxon>NPAAA clade</taxon>
        <taxon>indigoferoid/millettioid clade</taxon>
        <taxon>Phaseoleae</taxon>
        <taxon>Sphenostylis</taxon>
    </lineage>
</organism>
<reference evidence="1" key="1">
    <citation type="submission" date="2023-10" db="EMBL/GenBank/DDBJ databases">
        <authorList>
            <person name="Domelevo Entfellner J.-B."/>
        </authorList>
    </citation>
    <scope>NUCLEOTIDE SEQUENCE</scope>
</reference>
<dbReference type="AlphaFoldDB" id="A0AA86SG90"/>
<dbReference type="Gramene" id="rna-AYBTSS11_LOCUS17228">
    <property type="protein sequence ID" value="CAJ1957489.1"/>
    <property type="gene ID" value="gene-AYBTSS11_LOCUS17228"/>
</dbReference>
<protein>
    <submittedName>
        <fullName evidence="1">Uncharacterized protein</fullName>
    </submittedName>
</protein>
<proteinExistence type="predicted"/>
<gene>
    <name evidence="1" type="ORF">AYBTSS11_LOCUS17228</name>
</gene>
<dbReference type="Proteomes" id="UP001189624">
    <property type="component" value="Chromosome 5"/>
</dbReference>
<dbReference type="EMBL" id="OY731402">
    <property type="protein sequence ID" value="CAJ1957489.1"/>
    <property type="molecule type" value="Genomic_DNA"/>
</dbReference>
<evidence type="ECO:0000313" key="2">
    <source>
        <dbReference type="Proteomes" id="UP001189624"/>
    </source>
</evidence>
<name>A0AA86SG90_9FABA</name>
<accession>A0AA86SG90</accession>
<evidence type="ECO:0000313" key="1">
    <source>
        <dbReference type="EMBL" id="CAJ1957489.1"/>
    </source>
</evidence>